<evidence type="ECO:0000313" key="3">
    <source>
        <dbReference type="Proteomes" id="UP001061298"/>
    </source>
</evidence>
<accession>A0ABY6E792</accession>
<proteinExistence type="predicted"/>
<sequence>MYAGHGRADRRRGRDVSDLGADGPTSAVTDGLNKDPAIDAVTGQLDGRKGEAPYRVPKTRIEEDFG</sequence>
<evidence type="ECO:0000313" key="2">
    <source>
        <dbReference type="EMBL" id="UXY22278.1"/>
    </source>
</evidence>
<dbReference type="RefSeq" id="WP_263232374.1">
    <property type="nucleotide sequence ID" value="NZ_CP106793.1"/>
</dbReference>
<name>A0ABY6E792_9ACTN</name>
<evidence type="ECO:0000256" key="1">
    <source>
        <dbReference type="SAM" id="MobiDB-lite"/>
    </source>
</evidence>
<gene>
    <name evidence="2" type="ORF">N8I84_28970</name>
</gene>
<evidence type="ECO:0008006" key="4">
    <source>
        <dbReference type="Google" id="ProtNLM"/>
    </source>
</evidence>
<dbReference type="EMBL" id="CP106793">
    <property type="protein sequence ID" value="UXY22278.1"/>
    <property type="molecule type" value="Genomic_DNA"/>
</dbReference>
<keyword evidence="3" id="KW-1185">Reference proteome</keyword>
<protein>
    <recommendedName>
        <fullName evidence="4">Transposase</fullName>
    </recommendedName>
</protein>
<feature type="region of interest" description="Disordered" evidence="1">
    <location>
        <begin position="1"/>
        <end position="66"/>
    </location>
</feature>
<reference evidence="2" key="1">
    <citation type="submission" date="2022-10" db="EMBL/GenBank/DDBJ databases">
        <authorList>
            <person name="Mo P."/>
        </authorList>
    </citation>
    <scope>NUCLEOTIDE SEQUENCE</scope>
    <source>
        <strain evidence="2">HUAS 13-4</strain>
    </source>
</reference>
<organism evidence="2 3">
    <name type="scientific">Streptomyces cynarae</name>
    <dbReference type="NCBI Taxonomy" id="2981134"/>
    <lineage>
        <taxon>Bacteria</taxon>
        <taxon>Bacillati</taxon>
        <taxon>Actinomycetota</taxon>
        <taxon>Actinomycetes</taxon>
        <taxon>Kitasatosporales</taxon>
        <taxon>Streptomycetaceae</taxon>
        <taxon>Streptomyces</taxon>
    </lineage>
</organism>
<dbReference type="Proteomes" id="UP001061298">
    <property type="component" value="Chromosome"/>
</dbReference>